<evidence type="ECO:0000256" key="2">
    <source>
        <dbReference type="ARBA" id="ARBA00022692"/>
    </source>
</evidence>
<feature type="transmembrane region" description="Helical" evidence="5">
    <location>
        <begin position="95"/>
        <end position="115"/>
    </location>
</feature>
<keyword evidence="2 5" id="KW-0812">Transmembrane</keyword>
<feature type="transmembrane region" description="Helical" evidence="5">
    <location>
        <begin position="327"/>
        <end position="345"/>
    </location>
</feature>
<feature type="transmembrane region" description="Helical" evidence="5">
    <location>
        <begin position="351"/>
        <end position="373"/>
    </location>
</feature>
<evidence type="ECO:0000259" key="6">
    <source>
        <dbReference type="PROSITE" id="PS50850"/>
    </source>
</evidence>
<dbReference type="InterPro" id="IPR011701">
    <property type="entry name" value="MFS"/>
</dbReference>
<sequence>MATTSTNAETSQLAAMLAQRPMSRLQIFAVAVSVALNALDGFDVLAITFAAPGIARDWGIGPAQLGVALSSGLVGMALGSLLIAPFGDRHGRRPLILLCLVLMAGGMALTATATGMVSLCIWRVVTGLGIGGMVATINAYAAEFANERRRDFSVAVMTIGYPIGGLIGGFAVADLVEPYGWQSVFVVGAVATAAFIPLVWLKLPESLEYLARLGTPEAQSRIDVLLDSMGHPRLSGSLTPPADKARGGSFGELLGPRFRKLSLMLVAAYFLHIVTFYFFSGWLPKLMSDLGFTTPDAIRTSALMSLGGVIGGSALGWAAPRFGLVRLVILSMIGTSVTFVAFGWFSSLGALQAIAFIAGSCVFGGIVGLYALLARAFPPELRVTGTGLAIGVGRAGAIVGPLVGGFLIAAGLRIPLAIAIIGTAALGAALILAFLPRPTAAAPKAAFGRQD</sequence>
<dbReference type="Pfam" id="PF07690">
    <property type="entry name" value="MFS_1"/>
    <property type="match status" value="1"/>
</dbReference>
<name>A0ABY5MV28_9SPHN</name>
<dbReference type="InterPro" id="IPR036259">
    <property type="entry name" value="MFS_trans_sf"/>
</dbReference>
<feature type="transmembrane region" description="Helical" evidence="5">
    <location>
        <begin position="179"/>
        <end position="201"/>
    </location>
</feature>
<feature type="domain" description="Major facilitator superfamily (MFS) profile" evidence="6">
    <location>
        <begin position="29"/>
        <end position="440"/>
    </location>
</feature>
<evidence type="ECO:0000313" key="7">
    <source>
        <dbReference type="EMBL" id="UUR08307.1"/>
    </source>
</evidence>
<feature type="transmembrane region" description="Helical" evidence="5">
    <location>
        <begin position="302"/>
        <end position="320"/>
    </location>
</feature>
<keyword evidence="3 5" id="KW-1133">Transmembrane helix</keyword>
<feature type="transmembrane region" description="Helical" evidence="5">
    <location>
        <begin position="27"/>
        <end position="51"/>
    </location>
</feature>
<protein>
    <submittedName>
        <fullName evidence="7">MFS transporter</fullName>
    </submittedName>
</protein>
<proteinExistence type="predicted"/>
<organism evidence="7 8">
    <name type="scientific">Sphingomonas glaciei</name>
    <dbReference type="NCBI Taxonomy" id="2938948"/>
    <lineage>
        <taxon>Bacteria</taxon>
        <taxon>Pseudomonadati</taxon>
        <taxon>Pseudomonadota</taxon>
        <taxon>Alphaproteobacteria</taxon>
        <taxon>Sphingomonadales</taxon>
        <taxon>Sphingomonadaceae</taxon>
        <taxon>Sphingomonas</taxon>
    </lineage>
</organism>
<evidence type="ECO:0000256" key="1">
    <source>
        <dbReference type="ARBA" id="ARBA00004141"/>
    </source>
</evidence>
<feature type="transmembrane region" description="Helical" evidence="5">
    <location>
        <begin position="121"/>
        <end position="140"/>
    </location>
</feature>
<accession>A0ABY5MV28</accession>
<dbReference type="EMBL" id="CP097253">
    <property type="protein sequence ID" value="UUR08307.1"/>
    <property type="molecule type" value="Genomic_DNA"/>
</dbReference>
<dbReference type="SUPFAM" id="SSF103473">
    <property type="entry name" value="MFS general substrate transporter"/>
    <property type="match status" value="1"/>
</dbReference>
<evidence type="ECO:0000256" key="4">
    <source>
        <dbReference type="ARBA" id="ARBA00023136"/>
    </source>
</evidence>
<comment type="subcellular location">
    <subcellularLocation>
        <location evidence="1">Membrane</location>
        <topology evidence="1">Multi-pass membrane protein</topology>
    </subcellularLocation>
</comment>
<dbReference type="Proteomes" id="UP000831921">
    <property type="component" value="Chromosome"/>
</dbReference>
<feature type="transmembrane region" description="Helical" evidence="5">
    <location>
        <begin position="152"/>
        <end position="173"/>
    </location>
</feature>
<dbReference type="PANTHER" id="PTHR23508">
    <property type="entry name" value="CARBOXYLIC ACID TRANSPORTER PROTEIN HOMOLOG"/>
    <property type="match status" value="1"/>
</dbReference>
<feature type="transmembrane region" description="Helical" evidence="5">
    <location>
        <begin position="414"/>
        <end position="435"/>
    </location>
</feature>
<feature type="transmembrane region" description="Helical" evidence="5">
    <location>
        <begin position="385"/>
        <end position="408"/>
    </location>
</feature>
<dbReference type="PROSITE" id="PS00217">
    <property type="entry name" value="SUGAR_TRANSPORT_2"/>
    <property type="match status" value="1"/>
</dbReference>
<dbReference type="PROSITE" id="PS50850">
    <property type="entry name" value="MFS"/>
    <property type="match status" value="1"/>
</dbReference>
<gene>
    <name evidence="7" type="ORF">M1K48_01275</name>
</gene>
<feature type="transmembrane region" description="Helical" evidence="5">
    <location>
        <begin position="261"/>
        <end position="282"/>
    </location>
</feature>
<dbReference type="InterPro" id="IPR005829">
    <property type="entry name" value="Sugar_transporter_CS"/>
</dbReference>
<dbReference type="InterPro" id="IPR020846">
    <property type="entry name" value="MFS_dom"/>
</dbReference>
<dbReference type="RefSeq" id="WP_249504085.1">
    <property type="nucleotide sequence ID" value="NZ_CP097253.1"/>
</dbReference>
<evidence type="ECO:0000313" key="8">
    <source>
        <dbReference type="Proteomes" id="UP000831921"/>
    </source>
</evidence>
<feature type="transmembrane region" description="Helical" evidence="5">
    <location>
        <begin position="63"/>
        <end position="83"/>
    </location>
</feature>
<dbReference type="PANTHER" id="PTHR23508:SF10">
    <property type="entry name" value="CARBOXYLIC ACID TRANSPORTER PROTEIN HOMOLOG"/>
    <property type="match status" value="1"/>
</dbReference>
<evidence type="ECO:0000256" key="3">
    <source>
        <dbReference type="ARBA" id="ARBA00022989"/>
    </source>
</evidence>
<reference evidence="7 8" key="1">
    <citation type="submission" date="2022-05" db="EMBL/GenBank/DDBJ databases">
        <title>S8-45 Sphingomonas ultraviolaceadurans.</title>
        <authorList>
            <person name="Liu Y."/>
        </authorList>
    </citation>
    <scope>NUCLEOTIDE SEQUENCE [LARGE SCALE GENOMIC DNA]</scope>
    <source>
        <strain evidence="7 8">S8-45</strain>
    </source>
</reference>
<dbReference type="Gene3D" id="1.20.1250.20">
    <property type="entry name" value="MFS general substrate transporter like domains"/>
    <property type="match status" value="1"/>
</dbReference>
<keyword evidence="8" id="KW-1185">Reference proteome</keyword>
<evidence type="ECO:0000256" key="5">
    <source>
        <dbReference type="SAM" id="Phobius"/>
    </source>
</evidence>
<keyword evidence="4 5" id="KW-0472">Membrane</keyword>